<dbReference type="Pfam" id="PF00501">
    <property type="entry name" value="AMP-binding"/>
    <property type="match status" value="1"/>
</dbReference>
<dbReference type="Proteomes" id="UP000520767">
    <property type="component" value="Unassembled WGS sequence"/>
</dbReference>
<feature type="domain" description="AMP-dependent synthetase/ligase" evidence="1">
    <location>
        <begin position="88"/>
        <end position="293"/>
    </location>
</feature>
<dbReference type="InterPro" id="IPR045851">
    <property type="entry name" value="AMP-bd_C_sf"/>
</dbReference>
<organism evidence="3 4">
    <name type="scientific">Actinophytocola algeriensis</name>
    <dbReference type="NCBI Taxonomy" id="1768010"/>
    <lineage>
        <taxon>Bacteria</taxon>
        <taxon>Bacillati</taxon>
        <taxon>Actinomycetota</taxon>
        <taxon>Actinomycetes</taxon>
        <taxon>Pseudonocardiales</taxon>
        <taxon>Pseudonocardiaceae</taxon>
    </lineage>
</organism>
<dbReference type="InterPro" id="IPR028154">
    <property type="entry name" value="AMP-dep_Lig_C"/>
</dbReference>
<sequence length="448" mass="48610">MPTTPDTRHDCETWAPEQIRDHQLAALRTQLTRLHADSAHYRRQWDDLGWHPSDLTDLDDLAALPCTGKADYQRSIDEHPPYGDFLATPRENLARLHFSSGTTGVPTPVGWTAEDLGRWADLYARAAHSQGVRPGDVYQCLFSFAWFVGGLGGTLGYTRLGATVIPGGSGDTERQLETLFRYGTTAVGGTPSFLLHLADRARDLGRPLTDSVVRHVMVGGEPGGQVPATRALIEREWGARCYDGYGSLEFQPTAWECAAQAGGHLAEDFAYAEVVDPVTRAPVPDGAPGVLVLTHLDKQACPLVRWWTGDVVVRDRTRCDCGRTHARLAGGVRGRADDMLVVRGVNVFPSAVENVVRHTVGDLAEFRVVLDPALADPGTGYPTALRVQVEAATGAELGDRLAAALRSELQVRAVVDIVAPGALPRTTHKARRVVRAGDREVPEVLHVP</sequence>
<dbReference type="Gene3D" id="3.30.300.30">
    <property type="match status" value="1"/>
</dbReference>
<accession>A0A7W7QC91</accession>
<dbReference type="Pfam" id="PF14535">
    <property type="entry name" value="AMP-binding_C_2"/>
    <property type="match status" value="1"/>
</dbReference>
<comment type="caution">
    <text evidence="3">The sequence shown here is derived from an EMBL/GenBank/DDBJ whole genome shotgun (WGS) entry which is preliminary data.</text>
</comment>
<evidence type="ECO:0000313" key="3">
    <source>
        <dbReference type="EMBL" id="MBB4910897.1"/>
    </source>
</evidence>
<evidence type="ECO:0000259" key="1">
    <source>
        <dbReference type="Pfam" id="PF00501"/>
    </source>
</evidence>
<keyword evidence="3" id="KW-0436">Ligase</keyword>
<reference evidence="3 4" key="1">
    <citation type="submission" date="2020-08" db="EMBL/GenBank/DDBJ databases">
        <title>Genomic Encyclopedia of Type Strains, Phase III (KMG-III): the genomes of soil and plant-associated and newly described type strains.</title>
        <authorList>
            <person name="Whitman W."/>
        </authorList>
    </citation>
    <scope>NUCLEOTIDE SEQUENCE [LARGE SCALE GENOMIC DNA]</scope>
    <source>
        <strain evidence="3 4">CECT 8960</strain>
    </source>
</reference>
<dbReference type="PANTHER" id="PTHR43845:SF1">
    <property type="entry name" value="BLR5969 PROTEIN"/>
    <property type="match status" value="1"/>
</dbReference>
<keyword evidence="4" id="KW-1185">Reference proteome</keyword>
<dbReference type="PANTHER" id="PTHR43845">
    <property type="entry name" value="BLR5969 PROTEIN"/>
    <property type="match status" value="1"/>
</dbReference>
<feature type="domain" description="AMP-dependent ligase C-terminal" evidence="2">
    <location>
        <begin position="344"/>
        <end position="434"/>
    </location>
</feature>
<dbReference type="InterPro" id="IPR000873">
    <property type="entry name" value="AMP-dep_synth/lig_dom"/>
</dbReference>
<evidence type="ECO:0000259" key="2">
    <source>
        <dbReference type="Pfam" id="PF14535"/>
    </source>
</evidence>
<proteinExistence type="predicted"/>
<dbReference type="InterPro" id="IPR042099">
    <property type="entry name" value="ANL_N_sf"/>
</dbReference>
<dbReference type="EMBL" id="JACHJQ010000008">
    <property type="protein sequence ID" value="MBB4910897.1"/>
    <property type="molecule type" value="Genomic_DNA"/>
</dbReference>
<dbReference type="Gene3D" id="3.40.50.12780">
    <property type="entry name" value="N-terminal domain of ligase-like"/>
    <property type="match status" value="1"/>
</dbReference>
<dbReference type="GO" id="GO:0047475">
    <property type="term" value="F:phenylacetate-CoA ligase activity"/>
    <property type="evidence" value="ECO:0007669"/>
    <property type="project" value="UniProtKB-EC"/>
</dbReference>
<name>A0A7W7QC91_9PSEU</name>
<gene>
    <name evidence="3" type="ORF">FHR82_007156</name>
</gene>
<dbReference type="SUPFAM" id="SSF56801">
    <property type="entry name" value="Acetyl-CoA synthetase-like"/>
    <property type="match status" value="1"/>
</dbReference>
<dbReference type="AlphaFoldDB" id="A0A7W7QC91"/>
<dbReference type="RefSeq" id="WP_184814915.1">
    <property type="nucleotide sequence ID" value="NZ_JACHJQ010000008.1"/>
</dbReference>
<dbReference type="EC" id="6.2.1.30" evidence="3"/>
<evidence type="ECO:0000313" key="4">
    <source>
        <dbReference type="Proteomes" id="UP000520767"/>
    </source>
</evidence>
<protein>
    <submittedName>
        <fullName evidence="3">Phenylacetate-CoA ligase</fullName>
        <ecNumber evidence="3">6.2.1.30</ecNumber>
    </submittedName>
</protein>